<feature type="transmembrane region" description="Helical" evidence="6">
    <location>
        <begin position="87"/>
        <end position="110"/>
    </location>
</feature>
<dbReference type="PANTHER" id="PTHR23112">
    <property type="entry name" value="G PROTEIN-COUPLED RECEPTOR 157-RELATED"/>
    <property type="match status" value="1"/>
</dbReference>
<proteinExistence type="predicted"/>
<reference evidence="7" key="1">
    <citation type="submission" date="2021-01" db="EMBL/GenBank/DDBJ databases">
        <authorList>
            <person name="Corre E."/>
            <person name="Pelletier E."/>
            <person name="Niang G."/>
            <person name="Scheremetjew M."/>
            <person name="Finn R."/>
            <person name="Kale V."/>
            <person name="Holt S."/>
            <person name="Cochrane G."/>
            <person name="Meng A."/>
            <person name="Brown T."/>
            <person name="Cohen L."/>
        </authorList>
    </citation>
    <scope>NUCLEOTIDE SEQUENCE</scope>
    <source>
        <strain evidence="7">ECT3854</strain>
    </source>
</reference>
<comment type="subcellular location">
    <subcellularLocation>
        <location evidence="1">Membrane</location>
        <topology evidence="1">Multi-pass membrane protein</topology>
    </subcellularLocation>
</comment>
<keyword evidence="2 6" id="KW-0812">Transmembrane</keyword>
<evidence type="ECO:0000256" key="5">
    <source>
        <dbReference type="SAM" id="MobiDB-lite"/>
    </source>
</evidence>
<feature type="transmembrane region" description="Helical" evidence="6">
    <location>
        <begin position="12"/>
        <end position="35"/>
    </location>
</feature>
<evidence type="ECO:0000256" key="1">
    <source>
        <dbReference type="ARBA" id="ARBA00004141"/>
    </source>
</evidence>
<evidence type="ECO:0000256" key="2">
    <source>
        <dbReference type="ARBA" id="ARBA00022692"/>
    </source>
</evidence>
<feature type="transmembrane region" description="Helical" evidence="6">
    <location>
        <begin position="47"/>
        <end position="67"/>
    </location>
</feature>
<keyword evidence="4 6" id="KW-0472">Membrane</keyword>
<evidence type="ECO:0000256" key="6">
    <source>
        <dbReference type="SAM" id="Phobius"/>
    </source>
</evidence>
<keyword evidence="3 6" id="KW-1133">Transmembrane helix</keyword>
<feature type="compositionally biased region" description="Basic and acidic residues" evidence="5">
    <location>
        <begin position="448"/>
        <end position="460"/>
    </location>
</feature>
<feature type="transmembrane region" description="Helical" evidence="6">
    <location>
        <begin position="269"/>
        <end position="293"/>
    </location>
</feature>
<sequence>MAPLSSAQQIVLISLSTTSGCLSMCGSICIVILALQRRQQGTYHRLLLTMSLIDIFHSIAIVFNPFLLPKNPDRIWSIGNDRTCSMAGFFAQLSSSVSFYNAMLNLNYLLTIRCGMDSNKLTKWVEPWMHALSIIYPLCTATLGVSVGMFSELELGQACWISDYPRGCEEDPNVDCTGQVFGWIFSGIPLLSTLAFLLISNILIYLKVREIVAKQRRFSVSMDDSIRRKKQDVGTQASLYVAACFNTVIWLVVIRTLESLGVHREDESSVFHLLILTSFFYPLQGFWNLLIYVRPRYMRWRRREPDLSRWFSFRQALHPNPMLSEHFISMHSSHHHGNRSVSRIIVRQSLSRNSVSRHTTVSDSGENSAEQRMESSPEARTTITPSLDDAYLDDSHLFRKGSKILSLANTTQQIVDPKAKMTLDEMFQQRGSRNSRADEAATQPTQETHLHHDDDVVRFG</sequence>
<accession>A0A7S1D3Y8</accession>
<dbReference type="GO" id="GO:0007189">
    <property type="term" value="P:adenylate cyclase-activating G protein-coupled receptor signaling pathway"/>
    <property type="evidence" value="ECO:0007669"/>
    <property type="project" value="TreeGrafter"/>
</dbReference>
<dbReference type="Gene3D" id="1.20.1070.10">
    <property type="entry name" value="Rhodopsin 7-helix transmembrane proteins"/>
    <property type="match status" value="1"/>
</dbReference>
<evidence type="ECO:0000313" key="7">
    <source>
        <dbReference type="EMBL" id="CAD8937209.1"/>
    </source>
</evidence>
<protein>
    <recommendedName>
        <fullName evidence="8">G-protein coupled receptors family 1 profile domain-containing protein</fullName>
    </recommendedName>
</protein>
<evidence type="ECO:0008006" key="8">
    <source>
        <dbReference type="Google" id="ProtNLM"/>
    </source>
</evidence>
<dbReference type="SUPFAM" id="SSF81321">
    <property type="entry name" value="Family A G protein-coupled receptor-like"/>
    <property type="match status" value="1"/>
</dbReference>
<dbReference type="AlphaFoldDB" id="A0A7S1D3Y8"/>
<name>A0A7S1D3Y8_CYCTE</name>
<organism evidence="7">
    <name type="scientific">Cyclophora tenuis</name>
    <name type="common">Marine diatom</name>
    <dbReference type="NCBI Taxonomy" id="216820"/>
    <lineage>
        <taxon>Eukaryota</taxon>
        <taxon>Sar</taxon>
        <taxon>Stramenopiles</taxon>
        <taxon>Ochrophyta</taxon>
        <taxon>Bacillariophyta</taxon>
        <taxon>Fragilariophyceae</taxon>
        <taxon>Fragilariophycidae</taxon>
        <taxon>Cyclophorales</taxon>
        <taxon>Cyclophoraceae</taxon>
        <taxon>Cyclophora</taxon>
    </lineage>
</organism>
<feature type="region of interest" description="Disordered" evidence="5">
    <location>
        <begin position="352"/>
        <end position="385"/>
    </location>
</feature>
<dbReference type="EMBL" id="HBFW01012959">
    <property type="protein sequence ID" value="CAD8937209.1"/>
    <property type="molecule type" value="Transcribed_RNA"/>
</dbReference>
<dbReference type="PANTHER" id="PTHR23112:SF0">
    <property type="entry name" value="TRANSMEMBRANE PROTEIN 116"/>
    <property type="match status" value="1"/>
</dbReference>
<feature type="compositionally biased region" description="Polar residues" evidence="5">
    <location>
        <begin position="352"/>
        <end position="368"/>
    </location>
</feature>
<dbReference type="GO" id="GO:0005886">
    <property type="term" value="C:plasma membrane"/>
    <property type="evidence" value="ECO:0007669"/>
    <property type="project" value="TreeGrafter"/>
</dbReference>
<dbReference type="GO" id="GO:0004930">
    <property type="term" value="F:G protein-coupled receptor activity"/>
    <property type="evidence" value="ECO:0007669"/>
    <property type="project" value="TreeGrafter"/>
</dbReference>
<feature type="region of interest" description="Disordered" evidence="5">
    <location>
        <begin position="428"/>
        <end position="460"/>
    </location>
</feature>
<evidence type="ECO:0000256" key="3">
    <source>
        <dbReference type="ARBA" id="ARBA00022989"/>
    </source>
</evidence>
<evidence type="ECO:0000256" key="4">
    <source>
        <dbReference type="ARBA" id="ARBA00023136"/>
    </source>
</evidence>
<feature type="transmembrane region" description="Helical" evidence="6">
    <location>
        <begin position="131"/>
        <end position="150"/>
    </location>
</feature>
<feature type="transmembrane region" description="Helical" evidence="6">
    <location>
        <begin position="180"/>
        <end position="206"/>
    </location>
</feature>
<feature type="transmembrane region" description="Helical" evidence="6">
    <location>
        <begin position="237"/>
        <end position="257"/>
    </location>
</feature>
<gene>
    <name evidence="7" type="ORF">CTEN0397_LOCUS8268</name>
</gene>